<name>A0A0N0BDF3_9HYME</name>
<dbReference type="PANTHER" id="PTHR35249:SF2">
    <property type="entry name" value="DYNEIN REGULATORY COMPLEX SUBUNIT 7"/>
    <property type="match status" value="1"/>
</dbReference>
<dbReference type="Proteomes" id="UP000053105">
    <property type="component" value="Unassembled WGS sequence"/>
</dbReference>
<accession>A0A0N0BDF3</accession>
<dbReference type="OrthoDB" id="10262874at2759"/>
<evidence type="ECO:0000313" key="2">
    <source>
        <dbReference type="Proteomes" id="UP000053105"/>
    </source>
</evidence>
<dbReference type="GO" id="GO:0030317">
    <property type="term" value="P:flagellated sperm motility"/>
    <property type="evidence" value="ECO:0007669"/>
    <property type="project" value="TreeGrafter"/>
</dbReference>
<dbReference type="GO" id="GO:0031514">
    <property type="term" value="C:motile cilium"/>
    <property type="evidence" value="ECO:0007669"/>
    <property type="project" value="TreeGrafter"/>
</dbReference>
<sequence>MSQRGVLIQTNADDKPNRLTASLKQIEEVQQELCLIKLCWPEVDRARDLYLKSLPSGYCTVTDKEKLLAWYAENFRRQYHAKYPERKPLLLMCENECGVQKFVSTTIRRSTLPYPELYTWQGCGEFVSDYIEYEPLDKALKMCQVVHDSACEIPSHLSHWQRLCYQDFAKKDQDLQKDPGRRSRGNLSVL</sequence>
<dbReference type="STRING" id="166423.A0A0N0BDF3"/>
<organism evidence="1 2">
    <name type="scientific">Melipona quadrifasciata</name>
    <dbReference type="NCBI Taxonomy" id="166423"/>
    <lineage>
        <taxon>Eukaryota</taxon>
        <taxon>Metazoa</taxon>
        <taxon>Ecdysozoa</taxon>
        <taxon>Arthropoda</taxon>
        <taxon>Hexapoda</taxon>
        <taxon>Insecta</taxon>
        <taxon>Pterygota</taxon>
        <taxon>Neoptera</taxon>
        <taxon>Endopterygota</taxon>
        <taxon>Hymenoptera</taxon>
        <taxon>Apocrita</taxon>
        <taxon>Aculeata</taxon>
        <taxon>Apoidea</taxon>
        <taxon>Anthophila</taxon>
        <taxon>Apidae</taxon>
        <taxon>Melipona</taxon>
    </lineage>
</organism>
<protein>
    <submittedName>
        <fullName evidence="1">Coiled-coil domain-containing protein lobo like protein</fullName>
    </submittedName>
</protein>
<dbReference type="EMBL" id="KQ435863">
    <property type="protein sequence ID" value="KOX70361.1"/>
    <property type="molecule type" value="Genomic_DNA"/>
</dbReference>
<dbReference type="InterPro" id="IPR033551">
    <property type="entry name" value="DRC7/lobo"/>
</dbReference>
<dbReference type="AlphaFoldDB" id="A0A0N0BDF3"/>
<evidence type="ECO:0000313" key="1">
    <source>
        <dbReference type="EMBL" id="KOX70361.1"/>
    </source>
</evidence>
<dbReference type="PANTHER" id="PTHR35249">
    <property type="entry name" value="DYNEIN REGULATORY COMPLEX SUBUNIT 7"/>
    <property type="match status" value="1"/>
</dbReference>
<reference evidence="1 2" key="1">
    <citation type="submission" date="2015-07" db="EMBL/GenBank/DDBJ databases">
        <title>The genome of Melipona quadrifasciata.</title>
        <authorList>
            <person name="Pan H."/>
            <person name="Kapheim K."/>
        </authorList>
    </citation>
    <scope>NUCLEOTIDE SEQUENCE [LARGE SCALE GENOMIC DNA]</scope>
    <source>
        <strain evidence="1">0111107301</strain>
        <tissue evidence="1">Whole body</tissue>
    </source>
</reference>
<keyword evidence="2" id="KW-1185">Reference proteome</keyword>
<proteinExistence type="predicted"/>
<gene>
    <name evidence="1" type="ORF">WN51_04764</name>
</gene>